<evidence type="ECO:0008006" key="4">
    <source>
        <dbReference type="Google" id="ProtNLM"/>
    </source>
</evidence>
<accession>A0AAW7DVG9</accession>
<feature type="signal peptide" evidence="1">
    <location>
        <begin position="1"/>
        <end position="18"/>
    </location>
</feature>
<evidence type="ECO:0000313" key="2">
    <source>
        <dbReference type="EMBL" id="MDM1696668.1"/>
    </source>
</evidence>
<organism evidence="2 3">
    <name type="scientific">Thiopseudomonas alkaliphila</name>
    <dbReference type="NCBI Taxonomy" id="1697053"/>
    <lineage>
        <taxon>Bacteria</taxon>
        <taxon>Pseudomonadati</taxon>
        <taxon>Pseudomonadota</taxon>
        <taxon>Gammaproteobacteria</taxon>
        <taxon>Pseudomonadales</taxon>
        <taxon>Pseudomonadaceae</taxon>
        <taxon>Thiopseudomonas</taxon>
    </lineage>
</organism>
<dbReference type="PROSITE" id="PS51257">
    <property type="entry name" value="PROKAR_LIPOPROTEIN"/>
    <property type="match status" value="1"/>
</dbReference>
<gene>
    <name evidence="2" type="ORF">HX099_08360</name>
</gene>
<sequence>MKKCALLSIAVLLSACTAVDVKEVDSSHKIDHVCIENNPKVIVADFVSTVEDVFQSHGITTEIYSGKIPTHCVFNLTYTALQSWDFSTYLSHAELRLFKGRERIGYAEYHLKGKGGFALNKWASVKSKMTPVVNQLLAQQK</sequence>
<dbReference type="Proteomes" id="UP001173465">
    <property type="component" value="Unassembled WGS sequence"/>
</dbReference>
<dbReference type="AlphaFoldDB" id="A0AAW7DVG9"/>
<name>A0AAW7DVG9_9GAMM</name>
<dbReference type="NCBIfam" id="NF040519">
    <property type="entry name" value="Sbal_3080_fam"/>
    <property type="match status" value="1"/>
</dbReference>
<dbReference type="EMBL" id="JACANB010000004">
    <property type="protein sequence ID" value="MDM1696668.1"/>
    <property type="molecule type" value="Genomic_DNA"/>
</dbReference>
<evidence type="ECO:0000313" key="3">
    <source>
        <dbReference type="Proteomes" id="UP001173465"/>
    </source>
</evidence>
<reference evidence="2" key="1">
    <citation type="submission" date="2020-06" db="EMBL/GenBank/DDBJ databases">
        <authorList>
            <person name="Dong N."/>
        </authorList>
    </citation>
    <scope>NUCLEOTIDE SEQUENCE</scope>
    <source>
        <strain evidence="2">DF46-2-2</strain>
    </source>
</reference>
<proteinExistence type="predicted"/>
<feature type="chain" id="PRO_5043913794" description="Lipoprotein" evidence="1">
    <location>
        <begin position="19"/>
        <end position="141"/>
    </location>
</feature>
<reference evidence="2" key="2">
    <citation type="journal article" date="2022" name="Sci. Total Environ.">
        <title>Prevalence, transmission, and molecular epidemiology of tet(X)-positive bacteria among humans, animals, and environmental niches in China: An epidemiological, and genomic-based study.</title>
        <authorList>
            <person name="Dong N."/>
            <person name="Zeng Y."/>
            <person name="Cai C."/>
            <person name="Sun C."/>
            <person name="Lu J."/>
            <person name="Liu C."/>
            <person name="Zhou H."/>
            <person name="Sun Q."/>
            <person name="Shu L."/>
            <person name="Wang H."/>
            <person name="Wang Y."/>
            <person name="Wang S."/>
            <person name="Wu C."/>
            <person name="Chan E.W."/>
            <person name="Chen G."/>
            <person name="Shen Z."/>
            <person name="Chen S."/>
            <person name="Zhang R."/>
        </authorList>
    </citation>
    <scope>NUCLEOTIDE SEQUENCE</scope>
    <source>
        <strain evidence="2">DF46-2-2</strain>
    </source>
</reference>
<comment type="caution">
    <text evidence="2">The sequence shown here is derived from an EMBL/GenBank/DDBJ whole genome shotgun (WGS) entry which is preliminary data.</text>
</comment>
<evidence type="ECO:0000256" key="1">
    <source>
        <dbReference type="SAM" id="SignalP"/>
    </source>
</evidence>
<protein>
    <recommendedName>
        <fullName evidence="4">Lipoprotein</fullName>
    </recommendedName>
</protein>
<keyword evidence="1" id="KW-0732">Signal</keyword>
<dbReference type="RefSeq" id="WP_286593950.1">
    <property type="nucleotide sequence ID" value="NZ_JACANB010000004.1"/>
</dbReference>